<name>A0A1Y0ST43_9CAUD</name>
<dbReference type="Pfam" id="PF23806">
    <property type="entry name" value="Phage_TTP_14"/>
    <property type="match status" value="1"/>
</dbReference>
<dbReference type="EMBL" id="MF042360">
    <property type="protein sequence ID" value="ARV76651.1"/>
    <property type="molecule type" value="Genomic_DNA"/>
</dbReference>
<dbReference type="InterPro" id="IPR057119">
    <property type="entry name" value="Phage_TTP_14"/>
</dbReference>
<evidence type="ECO:0000313" key="1">
    <source>
        <dbReference type="EMBL" id="ARV76651.1"/>
    </source>
</evidence>
<organism evidence="1 2">
    <name type="scientific">Pseudomonas phage Phabio</name>
    <dbReference type="NCBI Taxonomy" id="2006668"/>
    <lineage>
        <taxon>Viruses</taxon>
        <taxon>Duplodnaviria</taxon>
        <taxon>Heunggongvirae</taxon>
        <taxon>Uroviricota</taxon>
        <taxon>Caudoviricetes</taxon>
        <taxon>Chimalliviridae</taxon>
        <taxon>Phabiovirus</taxon>
        <taxon>Phabiovirus phabio</taxon>
    </lineage>
</organism>
<dbReference type="Proteomes" id="UP000225448">
    <property type="component" value="Segment"/>
</dbReference>
<sequence length="291" mass="32067">MKRYTDPFAPKSGYGAGGAANTMNVAQAGTDTFRPDLANLASNTPYVSRNLIPFLLEAPRFFQYAKDSNQLVRSLKAYIENHCRTIDGLQQTVTVDTADAPWGGSGEVIQTATNVTRARSNPSLGCWELQGRAIQRFLRWWITYGIADENTKVPRIVAEGNIPPEKYDASFYGATVLFIEPDPTFQDVTQAYLCTNMFPLSSGPWEGRKDAAQIGQNLDLSIEFSAMTDVSEGVIMYAKQLMKTLNIKGMNPNDTRTWVQNISADVQAARNGLKDQLVQSAGNRVTYTGAN</sequence>
<keyword evidence="2" id="KW-1185">Reference proteome</keyword>
<reference evidence="1 2" key="1">
    <citation type="submission" date="2017-05" db="EMBL/GenBank/DDBJ databases">
        <authorList>
            <person name="Song R."/>
            <person name="Chenine A.L."/>
            <person name="Ruprecht R.M."/>
        </authorList>
    </citation>
    <scope>NUCLEOTIDE SEQUENCE [LARGE SCALE GENOMIC DNA]</scope>
</reference>
<proteinExistence type="predicted"/>
<protein>
    <submittedName>
        <fullName evidence="1">Virion structural protein</fullName>
    </submittedName>
</protein>
<evidence type="ECO:0000313" key="2">
    <source>
        <dbReference type="Proteomes" id="UP000225448"/>
    </source>
</evidence>
<gene>
    <name evidence="1" type="ORF">PHABIO_20</name>
</gene>
<accession>A0A1Y0ST43</accession>